<keyword evidence="1" id="KW-0732">Signal</keyword>
<evidence type="ECO:0000313" key="3">
    <source>
        <dbReference type="Proteomes" id="UP001285441"/>
    </source>
</evidence>
<name>A0AAE0NRZ3_9PEZI</name>
<reference evidence="2" key="1">
    <citation type="journal article" date="2023" name="Mol. Phylogenet. Evol.">
        <title>Genome-scale phylogeny and comparative genomics of the fungal order Sordariales.</title>
        <authorList>
            <person name="Hensen N."/>
            <person name="Bonometti L."/>
            <person name="Westerberg I."/>
            <person name="Brannstrom I.O."/>
            <person name="Guillou S."/>
            <person name="Cros-Aarteil S."/>
            <person name="Calhoun S."/>
            <person name="Haridas S."/>
            <person name="Kuo A."/>
            <person name="Mondo S."/>
            <person name="Pangilinan J."/>
            <person name="Riley R."/>
            <person name="LaButti K."/>
            <person name="Andreopoulos B."/>
            <person name="Lipzen A."/>
            <person name="Chen C."/>
            <person name="Yan M."/>
            <person name="Daum C."/>
            <person name="Ng V."/>
            <person name="Clum A."/>
            <person name="Steindorff A."/>
            <person name="Ohm R.A."/>
            <person name="Martin F."/>
            <person name="Silar P."/>
            <person name="Natvig D.O."/>
            <person name="Lalanne C."/>
            <person name="Gautier V."/>
            <person name="Ament-Velasquez S.L."/>
            <person name="Kruys A."/>
            <person name="Hutchinson M.I."/>
            <person name="Powell A.J."/>
            <person name="Barry K."/>
            <person name="Miller A.N."/>
            <person name="Grigoriev I.V."/>
            <person name="Debuchy R."/>
            <person name="Gladieux P."/>
            <person name="Hiltunen Thoren M."/>
            <person name="Johannesson H."/>
        </authorList>
    </citation>
    <scope>NUCLEOTIDE SEQUENCE</scope>
    <source>
        <strain evidence="2">CBS 232.78</strain>
    </source>
</reference>
<dbReference type="Proteomes" id="UP001285441">
    <property type="component" value="Unassembled WGS sequence"/>
</dbReference>
<evidence type="ECO:0000313" key="2">
    <source>
        <dbReference type="EMBL" id="KAK3386444.1"/>
    </source>
</evidence>
<sequence>MIRIVLYMYACPLLAGAEGTMMPQTPSSSLAFPTEPPLTIAWALAPCYACRACLDHLSSPKSYLLRQVADVVLSPAAWHLGLFKALRLHFAHRHSAPTSLRQDSDTRHDTTILRATPAVRCALRFPSRISCGWPAHCQMCSGVELLFVHTYCVEISTPLLSGLSYWA</sequence>
<evidence type="ECO:0000256" key="1">
    <source>
        <dbReference type="SAM" id="SignalP"/>
    </source>
</evidence>
<organism evidence="2 3">
    <name type="scientific">Podospora didyma</name>
    <dbReference type="NCBI Taxonomy" id="330526"/>
    <lineage>
        <taxon>Eukaryota</taxon>
        <taxon>Fungi</taxon>
        <taxon>Dikarya</taxon>
        <taxon>Ascomycota</taxon>
        <taxon>Pezizomycotina</taxon>
        <taxon>Sordariomycetes</taxon>
        <taxon>Sordariomycetidae</taxon>
        <taxon>Sordariales</taxon>
        <taxon>Podosporaceae</taxon>
        <taxon>Podospora</taxon>
    </lineage>
</organism>
<dbReference type="AlphaFoldDB" id="A0AAE0NRZ3"/>
<reference evidence="2" key="2">
    <citation type="submission" date="2023-06" db="EMBL/GenBank/DDBJ databases">
        <authorList>
            <consortium name="Lawrence Berkeley National Laboratory"/>
            <person name="Haridas S."/>
            <person name="Hensen N."/>
            <person name="Bonometti L."/>
            <person name="Westerberg I."/>
            <person name="Brannstrom I.O."/>
            <person name="Guillou S."/>
            <person name="Cros-Aarteil S."/>
            <person name="Calhoun S."/>
            <person name="Kuo A."/>
            <person name="Mondo S."/>
            <person name="Pangilinan J."/>
            <person name="Riley R."/>
            <person name="LaButti K."/>
            <person name="Andreopoulos B."/>
            <person name="Lipzen A."/>
            <person name="Chen C."/>
            <person name="Yanf M."/>
            <person name="Daum C."/>
            <person name="Ng V."/>
            <person name="Clum A."/>
            <person name="Steindorff A."/>
            <person name="Ohm R."/>
            <person name="Martin F."/>
            <person name="Silar P."/>
            <person name="Natvig D."/>
            <person name="Lalanne C."/>
            <person name="Gautier V."/>
            <person name="Ament-velasquez S.L."/>
            <person name="Kruys A."/>
            <person name="Hutchinson M.I."/>
            <person name="Powell A.J."/>
            <person name="Barry K."/>
            <person name="Miller A.N."/>
            <person name="Grigoriev I.V."/>
            <person name="Debuchy R."/>
            <person name="Gladieux P."/>
            <person name="Thoren M.H."/>
            <person name="Johannesson H."/>
        </authorList>
    </citation>
    <scope>NUCLEOTIDE SEQUENCE</scope>
    <source>
        <strain evidence="2">CBS 232.78</strain>
    </source>
</reference>
<comment type="caution">
    <text evidence="2">The sequence shown here is derived from an EMBL/GenBank/DDBJ whole genome shotgun (WGS) entry which is preliminary data.</text>
</comment>
<feature type="signal peptide" evidence="1">
    <location>
        <begin position="1"/>
        <end position="17"/>
    </location>
</feature>
<accession>A0AAE0NRZ3</accession>
<keyword evidence="3" id="KW-1185">Reference proteome</keyword>
<dbReference type="EMBL" id="JAULSW010000003">
    <property type="protein sequence ID" value="KAK3386444.1"/>
    <property type="molecule type" value="Genomic_DNA"/>
</dbReference>
<protein>
    <recommendedName>
        <fullName evidence="4">Secreted protein</fullName>
    </recommendedName>
</protein>
<evidence type="ECO:0008006" key="4">
    <source>
        <dbReference type="Google" id="ProtNLM"/>
    </source>
</evidence>
<proteinExistence type="predicted"/>
<feature type="chain" id="PRO_5042272457" description="Secreted protein" evidence="1">
    <location>
        <begin position="18"/>
        <end position="167"/>
    </location>
</feature>
<gene>
    <name evidence="2" type="ORF">B0H63DRAFT_467797</name>
</gene>